<dbReference type="AlphaFoldDB" id="A0A2N3WYG4"/>
<feature type="compositionally biased region" description="Polar residues" evidence="2">
    <location>
        <begin position="1"/>
        <end position="17"/>
    </location>
</feature>
<evidence type="ECO:0000256" key="2">
    <source>
        <dbReference type="SAM" id="MobiDB-lite"/>
    </source>
</evidence>
<protein>
    <recommendedName>
        <fullName evidence="5">Phage integrase family protein</fullName>
    </recommendedName>
</protein>
<keyword evidence="4" id="KW-1185">Reference proteome</keyword>
<reference evidence="3 4" key="1">
    <citation type="submission" date="2017-12" db="EMBL/GenBank/DDBJ databases">
        <title>Sequencing the genomes of 1000 Actinobacteria strains.</title>
        <authorList>
            <person name="Klenk H.-P."/>
        </authorList>
    </citation>
    <scope>NUCLEOTIDE SEQUENCE [LARGE SCALE GENOMIC DNA]</scope>
    <source>
        <strain evidence="3 4">DSM 44489</strain>
    </source>
</reference>
<dbReference type="InterPro" id="IPR013762">
    <property type="entry name" value="Integrase-like_cat_sf"/>
</dbReference>
<dbReference type="GO" id="GO:0015074">
    <property type="term" value="P:DNA integration"/>
    <property type="evidence" value="ECO:0007669"/>
    <property type="project" value="InterPro"/>
</dbReference>
<name>A0A2N3WYG4_9NOCA</name>
<accession>A0A2N3WYG4</accession>
<evidence type="ECO:0000313" key="4">
    <source>
        <dbReference type="Proteomes" id="UP000233766"/>
    </source>
</evidence>
<dbReference type="EMBL" id="PJMW01000001">
    <property type="protein sequence ID" value="PKV98907.1"/>
    <property type="molecule type" value="Genomic_DNA"/>
</dbReference>
<evidence type="ECO:0000313" key="3">
    <source>
        <dbReference type="EMBL" id="PKV98907.1"/>
    </source>
</evidence>
<proteinExistence type="predicted"/>
<dbReference type="Gene3D" id="1.10.443.10">
    <property type="entry name" value="Intergrase catalytic core"/>
    <property type="match status" value="1"/>
</dbReference>
<evidence type="ECO:0000256" key="1">
    <source>
        <dbReference type="ARBA" id="ARBA00023172"/>
    </source>
</evidence>
<dbReference type="InterPro" id="IPR011010">
    <property type="entry name" value="DNA_brk_join_enz"/>
</dbReference>
<feature type="region of interest" description="Disordered" evidence="2">
    <location>
        <begin position="1"/>
        <end position="21"/>
    </location>
</feature>
<keyword evidence="1" id="KW-0233">DNA recombination</keyword>
<sequence length="310" mass="34956">MADCSPTTGSIASNAARHTQRTLRMIDDTPPQFQEDVRAWVAALGGRGRRPSRPLSEATIAIYLNFALPVLIGWGETYESLRAVEVRDIEEALVGHAGQSRHNVHTALRSLFRGLKRERRVFADPARAVAGRYNRRMLRPVSSDRLHGLFEQFERADHRIILALVAIHALTIEEIIDLRLDQINRTSGRATIVRPHTRHTVWFDQLTTELLHSWLAYRHVRWPSSANPYLLISGYTAPTAVPVSRHYITRPFREIGLTAGQLRVDRILDEATQTGDPVRLMTVFGIGNTTAVRYVRTAHPGQFDVDPTAP</sequence>
<dbReference type="Proteomes" id="UP000233766">
    <property type="component" value="Unassembled WGS sequence"/>
</dbReference>
<dbReference type="RefSeq" id="WP_052959894.1">
    <property type="nucleotide sequence ID" value="NZ_PJMW01000001.1"/>
</dbReference>
<evidence type="ECO:0008006" key="5">
    <source>
        <dbReference type="Google" id="ProtNLM"/>
    </source>
</evidence>
<dbReference type="SUPFAM" id="SSF56349">
    <property type="entry name" value="DNA breaking-rejoining enzymes"/>
    <property type="match status" value="1"/>
</dbReference>
<dbReference type="GO" id="GO:0006310">
    <property type="term" value="P:DNA recombination"/>
    <property type="evidence" value="ECO:0007669"/>
    <property type="project" value="UniProtKB-KW"/>
</dbReference>
<gene>
    <name evidence="3" type="ORF">ATK86_0941</name>
</gene>
<dbReference type="GO" id="GO:0003677">
    <property type="term" value="F:DNA binding"/>
    <property type="evidence" value="ECO:0007669"/>
    <property type="project" value="InterPro"/>
</dbReference>
<comment type="caution">
    <text evidence="3">The sequence shown here is derived from an EMBL/GenBank/DDBJ whole genome shotgun (WGS) entry which is preliminary data.</text>
</comment>
<organism evidence="3 4">
    <name type="scientific">Nocardia fluminea</name>
    <dbReference type="NCBI Taxonomy" id="134984"/>
    <lineage>
        <taxon>Bacteria</taxon>
        <taxon>Bacillati</taxon>
        <taxon>Actinomycetota</taxon>
        <taxon>Actinomycetes</taxon>
        <taxon>Mycobacteriales</taxon>
        <taxon>Nocardiaceae</taxon>
        <taxon>Nocardia</taxon>
    </lineage>
</organism>